<dbReference type="InterPro" id="IPR014729">
    <property type="entry name" value="Rossmann-like_a/b/a_fold"/>
</dbReference>
<evidence type="ECO:0000256" key="9">
    <source>
        <dbReference type="ARBA" id="ARBA00023027"/>
    </source>
</evidence>
<keyword evidence="6 11" id="KW-0548">Nucleotidyltransferase</keyword>
<reference evidence="13 14" key="1">
    <citation type="submission" date="2024-10" db="EMBL/GenBank/DDBJ databases">
        <title>The Natural Products Discovery Center: Release of the First 8490 Sequenced Strains for Exploring Actinobacteria Biosynthetic Diversity.</title>
        <authorList>
            <person name="Kalkreuter E."/>
            <person name="Kautsar S.A."/>
            <person name="Yang D."/>
            <person name="Bader C.D."/>
            <person name="Teijaro C.N."/>
            <person name="Fluegel L."/>
            <person name="Davis C.M."/>
            <person name="Simpson J.R."/>
            <person name="Lauterbach L."/>
            <person name="Steele A.D."/>
            <person name="Gui C."/>
            <person name="Meng S."/>
            <person name="Li G."/>
            <person name="Viehrig K."/>
            <person name="Ye F."/>
            <person name="Su P."/>
            <person name="Kiefer A.F."/>
            <person name="Nichols A."/>
            <person name="Cepeda A.J."/>
            <person name="Yan W."/>
            <person name="Fan B."/>
            <person name="Jiang Y."/>
            <person name="Adhikari A."/>
            <person name="Zheng C.-J."/>
            <person name="Schuster L."/>
            <person name="Cowan T.M."/>
            <person name="Smanski M.J."/>
            <person name="Chevrette M.G."/>
            <person name="De Carvalho L.P.S."/>
            <person name="Shen B."/>
        </authorList>
    </citation>
    <scope>NUCLEOTIDE SEQUENCE [LARGE SCALE GENOMIC DNA]</scope>
    <source>
        <strain evidence="13 14">NPDC087045</strain>
    </source>
</reference>
<dbReference type="HAMAP" id="MF_00244">
    <property type="entry name" value="NaMN_adenylyltr"/>
    <property type="match status" value="1"/>
</dbReference>
<dbReference type="NCBIfam" id="NF000840">
    <property type="entry name" value="PRK00071.1-3"/>
    <property type="match status" value="1"/>
</dbReference>
<name>A0ABW8F0U6_9BURK</name>
<evidence type="ECO:0000256" key="1">
    <source>
        <dbReference type="ARBA" id="ARBA00002324"/>
    </source>
</evidence>
<gene>
    <name evidence="11" type="primary">nadD</name>
    <name evidence="13" type="ORF">ACIPEN_13910</name>
</gene>
<dbReference type="Pfam" id="PF01467">
    <property type="entry name" value="CTP_transf_like"/>
    <property type="match status" value="1"/>
</dbReference>
<feature type="domain" description="Cytidyltransferase-like" evidence="12">
    <location>
        <begin position="14"/>
        <end position="195"/>
    </location>
</feature>
<dbReference type="GO" id="GO:0004515">
    <property type="term" value="F:nicotinate-nucleotide adenylyltransferase activity"/>
    <property type="evidence" value="ECO:0007669"/>
    <property type="project" value="UniProtKB-EC"/>
</dbReference>
<dbReference type="RefSeq" id="WP_050467951.1">
    <property type="nucleotide sequence ID" value="NZ_JBIUZV010000007.1"/>
</dbReference>
<evidence type="ECO:0000256" key="8">
    <source>
        <dbReference type="ARBA" id="ARBA00022840"/>
    </source>
</evidence>
<sequence length="223" mass="24875">MAPPAQAAQRCVAVLGGSFDPVHNGHVLLAEHFVRLLQPDELRVIPTGNPWQKHGLQASPSDRVEMVRRAFDTQQVPVVIDEQEIRRSTATYTIDTLRALRAELGPSVSIVFLMGADQLLHLDTWQHWQALFDYAHLCAASRPGFNLAEAHVPPAVMDEFQRRGGSPQDIRSTTHGYGYLASGLAVDISSTEIRAQLQRGTRPDSLIPARVLDYIEQQHLYRN</sequence>
<keyword evidence="14" id="KW-1185">Reference proteome</keyword>
<dbReference type="Gene3D" id="3.40.50.620">
    <property type="entry name" value="HUPs"/>
    <property type="match status" value="1"/>
</dbReference>
<evidence type="ECO:0000313" key="14">
    <source>
        <dbReference type="Proteomes" id="UP001617427"/>
    </source>
</evidence>
<comment type="function">
    <text evidence="1 11">Catalyzes the reversible adenylation of nicotinate mononucleotide (NaMN) to nicotinic acid adenine dinucleotide (NaAD).</text>
</comment>
<dbReference type="PANTHER" id="PTHR39321">
    <property type="entry name" value="NICOTINATE-NUCLEOTIDE ADENYLYLTRANSFERASE-RELATED"/>
    <property type="match status" value="1"/>
</dbReference>
<dbReference type="InterPro" id="IPR004821">
    <property type="entry name" value="Cyt_trans-like"/>
</dbReference>
<evidence type="ECO:0000256" key="5">
    <source>
        <dbReference type="ARBA" id="ARBA00022679"/>
    </source>
</evidence>
<dbReference type="NCBIfam" id="TIGR00482">
    <property type="entry name" value="nicotinate (nicotinamide) nucleotide adenylyltransferase"/>
    <property type="match status" value="1"/>
</dbReference>
<dbReference type="SUPFAM" id="SSF52374">
    <property type="entry name" value="Nucleotidylyl transferase"/>
    <property type="match status" value="1"/>
</dbReference>
<dbReference type="EMBL" id="JBIUZV010000007">
    <property type="protein sequence ID" value="MFJ3046921.1"/>
    <property type="molecule type" value="Genomic_DNA"/>
</dbReference>
<dbReference type="EC" id="2.7.7.18" evidence="11"/>
<comment type="catalytic activity">
    <reaction evidence="10 11">
        <text>nicotinate beta-D-ribonucleotide + ATP + H(+) = deamido-NAD(+) + diphosphate</text>
        <dbReference type="Rhea" id="RHEA:22860"/>
        <dbReference type="ChEBI" id="CHEBI:15378"/>
        <dbReference type="ChEBI" id="CHEBI:30616"/>
        <dbReference type="ChEBI" id="CHEBI:33019"/>
        <dbReference type="ChEBI" id="CHEBI:57502"/>
        <dbReference type="ChEBI" id="CHEBI:58437"/>
        <dbReference type="EC" id="2.7.7.18"/>
    </reaction>
</comment>
<comment type="pathway">
    <text evidence="2 11">Cofactor biosynthesis; NAD(+) biosynthesis; deamido-NAD(+) from nicotinate D-ribonucleotide: step 1/1.</text>
</comment>
<evidence type="ECO:0000256" key="10">
    <source>
        <dbReference type="ARBA" id="ARBA00048721"/>
    </source>
</evidence>
<dbReference type="PANTHER" id="PTHR39321:SF3">
    <property type="entry name" value="PHOSPHOPANTETHEINE ADENYLYLTRANSFERASE"/>
    <property type="match status" value="1"/>
</dbReference>
<keyword evidence="8 11" id="KW-0067">ATP-binding</keyword>
<evidence type="ECO:0000259" key="12">
    <source>
        <dbReference type="Pfam" id="PF01467"/>
    </source>
</evidence>
<evidence type="ECO:0000313" key="13">
    <source>
        <dbReference type="EMBL" id="MFJ3046921.1"/>
    </source>
</evidence>
<dbReference type="CDD" id="cd02165">
    <property type="entry name" value="NMNAT"/>
    <property type="match status" value="1"/>
</dbReference>
<keyword evidence="4 11" id="KW-0662">Pyridine nucleotide biosynthesis</keyword>
<organism evidence="13 14">
    <name type="scientific">Herbaspirillum chlorophenolicum</name>
    <dbReference type="NCBI Taxonomy" id="211589"/>
    <lineage>
        <taxon>Bacteria</taxon>
        <taxon>Pseudomonadati</taxon>
        <taxon>Pseudomonadota</taxon>
        <taxon>Betaproteobacteria</taxon>
        <taxon>Burkholderiales</taxon>
        <taxon>Oxalobacteraceae</taxon>
        <taxon>Herbaspirillum</taxon>
    </lineage>
</organism>
<dbReference type="NCBIfam" id="NF005410">
    <property type="entry name" value="PRK06973.1"/>
    <property type="match status" value="1"/>
</dbReference>
<evidence type="ECO:0000256" key="7">
    <source>
        <dbReference type="ARBA" id="ARBA00022741"/>
    </source>
</evidence>
<evidence type="ECO:0000256" key="11">
    <source>
        <dbReference type="HAMAP-Rule" id="MF_00244"/>
    </source>
</evidence>
<evidence type="ECO:0000256" key="2">
    <source>
        <dbReference type="ARBA" id="ARBA00005019"/>
    </source>
</evidence>
<evidence type="ECO:0000256" key="4">
    <source>
        <dbReference type="ARBA" id="ARBA00022642"/>
    </source>
</evidence>
<dbReference type="InterPro" id="IPR005248">
    <property type="entry name" value="NadD/NMNAT"/>
</dbReference>
<evidence type="ECO:0000256" key="3">
    <source>
        <dbReference type="ARBA" id="ARBA00009014"/>
    </source>
</evidence>
<proteinExistence type="inferred from homology"/>
<protein>
    <recommendedName>
        <fullName evidence="11">Probable nicotinate-nucleotide adenylyltransferase</fullName>
        <ecNumber evidence="11">2.7.7.18</ecNumber>
    </recommendedName>
    <alternativeName>
        <fullName evidence="11">Deamido-NAD(+) diphosphorylase</fullName>
    </alternativeName>
    <alternativeName>
        <fullName evidence="11">Deamido-NAD(+) pyrophosphorylase</fullName>
    </alternativeName>
    <alternativeName>
        <fullName evidence="11">Nicotinate mononucleotide adenylyltransferase</fullName>
        <shortName evidence="11">NaMN adenylyltransferase</shortName>
    </alternativeName>
</protein>
<comment type="caution">
    <text evidence="13">The sequence shown here is derived from an EMBL/GenBank/DDBJ whole genome shotgun (WGS) entry which is preliminary data.</text>
</comment>
<keyword evidence="5 11" id="KW-0808">Transferase</keyword>
<dbReference type="Proteomes" id="UP001617427">
    <property type="component" value="Unassembled WGS sequence"/>
</dbReference>
<evidence type="ECO:0000256" key="6">
    <source>
        <dbReference type="ARBA" id="ARBA00022695"/>
    </source>
</evidence>
<comment type="similarity">
    <text evidence="3 11">Belongs to the NadD family.</text>
</comment>
<keyword evidence="7 11" id="KW-0547">Nucleotide-binding</keyword>
<dbReference type="NCBIfam" id="TIGR00125">
    <property type="entry name" value="cyt_tran_rel"/>
    <property type="match status" value="1"/>
</dbReference>
<accession>A0ABW8F0U6</accession>
<keyword evidence="9 11" id="KW-0520">NAD</keyword>